<gene>
    <name evidence="1" type="ORF">O6H91_13G041000</name>
</gene>
<name>A0ACC2BUR8_DIPCM</name>
<protein>
    <submittedName>
        <fullName evidence="1">Uncharacterized protein</fullName>
    </submittedName>
</protein>
<reference evidence="2" key="1">
    <citation type="journal article" date="2024" name="Proc. Natl. Acad. Sci. U.S.A.">
        <title>Extraordinary preservation of gene collinearity over three hundred million years revealed in homosporous lycophytes.</title>
        <authorList>
            <person name="Li C."/>
            <person name="Wickell D."/>
            <person name="Kuo L.Y."/>
            <person name="Chen X."/>
            <person name="Nie B."/>
            <person name="Liao X."/>
            <person name="Peng D."/>
            <person name="Ji J."/>
            <person name="Jenkins J."/>
            <person name="Williams M."/>
            <person name="Shu S."/>
            <person name="Plott C."/>
            <person name="Barry K."/>
            <person name="Rajasekar S."/>
            <person name="Grimwood J."/>
            <person name="Han X."/>
            <person name="Sun S."/>
            <person name="Hou Z."/>
            <person name="He W."/>
            <person name="Dai G."/>
            <person name="Sun C."/>
            <person name="Schmutz J."/>
            <person name="Leebens-Mack J.H."/>
            <person name="Li F.W."/>
            <person name="Wang L."/>
        </authorList>
    </citation>
    <scope>NUCLEOTIDE SEQUENCE [LARGE SCALE GENOMIC DNA]</scope>
    <source>
        <strain evidence="2">cv. PW_Plant_1</strain>
    </source>
</reference>
<dbReference type="Proteomes" id="UP001162992">
    <property type="component" value="Chromosome 13"/>
</dbReference>
<dbReference type="EMBL" id="CM055104">
    <property type="protein sequence ID" value="KAJ7533289.1"/>
    <property type="molecule type" value="Genomic_DNA"/>
</dbReference>
<organism evidence="1 2">
    <name type="scientific">Diphasiastrum complanatum</name>
    <name type="common">Issler's clubmoss</name>
    <name type="synonym">Lycopodium complanatum</name>
    <dbReference type="NCBI Taxonomy" id="34168"/>
    <lineage>
        <taxon>Eukaryota</taxon>
        <taxon>Viridiplantae</taxon>
        <taxon>Streptophyta</taxon>
        <taxon>Embryophyta</taxon>
        <taxon>Tracheophyta</taxon>
        <taxon>Lycopodiopsida</taxon>
        <taxon>Lycopodiales</taxon>
        <taxon>Lycopodiaceae</taxon>
        <taxon>Lycopodioideae</taxon>
        <taxon>Diphasiastrum</taxon>
    </lineage>
</organism>
<evidence type="ECO:0000313" key="1">
    <source>
        <dbReference type="EMBL" id="KAJ7533289.1"/>
    </source>
</evidence>
<comment type="caution">
    <text evidence="1">The sequence shown here is derived from an EMBL/GenBank/DDBJ whole genome shotgun (WGS) entry which is preliminary data.</text>
</comment>
<keyword evidence="2" id="KW-1185">Reference proteome</keyword>
<proteinExistence type="predicted"/>
<sequence>MQVTCLVTTLHPFQWRPIASYSCPFAVASKDGLLPNPKTAYALQRPLRSRGFRLSDYYMRKTLSQPPKLIVVATNVNIGSGNYNEDDRGPSTIDGKAKEKNLVDLTQPSDKNTASLQAAGVTALLIVFATVAAVIAILSSGGPTALLTAISKSGFFAAFALIFVSEIGDKTFFIAALLAMRHSRGLVLLGASGALALMTIISVIMGRVFQSVPAQLQTTLPVGEYAAVALLLLFGARSIKSAWDLPSAVDTEENVTDETGELAEAQEFLKKSEAEKKLSTPLAILGESFSLVFMAEWGDRSMLATIALGAAQSPFGVASGAIVGHVLATWLAVLGWIHKWGSVCCICCCYSCGSLLTTIYRILNYSGSLNFGNQENTELPSCVIDSCGKISVVTTQIVESTYKALHSFQIQRRLLCQCSVSDL</sequence>
<evidence type="ECO:0000313" key="2">
    <source>
        <dbReference type="Proteomes" id="UP001162992"/>
    </source>
</evidence>
<accession>A0ACC2BUR8</accession>